<evidence type="ECO:0000313" key="2">
    <source>
        <dbReference type="EMBL" id="OLR56410.1"/>
    </source>
</evidence>
<feature type="transmembrane region" description="Helical" evidence="1">
    <location>
        <begin position="53"/>
        <end position="73"/>
    </location>
</feature>
<accession>A0A1Q9JJM9</accession>
<organism evidence="2 3">
    <name type="scientific">Hornefia porci</name>
    <dbReference type="NCBI Taxonomy" id="2652292"/>
    <lineage>
        <taxon>Bacteria</taxon>
        <taxon>Bacillati</taxon>
        <taxon>Bacillota</taxon>
        <taxon>Clostridia</taxon>
        <taxon>Peptostreptococcales</taxon>
        <taxon>Anaerovoracaceae</taxon>
        <taxon>Hornefia</taxon>
    </lineage>
</organism>
<dbReference type="EMBL" id="MJIE01000001">
    <property type="protein sequence ID" value="OLR56410.1"/>
    <property type="molecule type" value="Genomic_DNA"/>
</dbReference>
<evidence type="ECO:0000313" key="3">
    <source>
        <dbReference type="Proteomes" id="UP000187404"/>
    </source>
</evidence>
<dbReference type="RefSeq" id="WP_075714007.1">
    <property type="nucleotide sequence ID" value="NZ_MJIE01000001.1"/>
</dbReference>
<protein>
    <submittedName>
        <fullName evidence="2">Uncharacterized protein</fullName>
    </submittedName>
</protein>
<gene>
    <name evidence="2" type="ORF">BHK98_10200</name>
</gene>
<dbReference type="Proteomes" id="UP000187404">
    <property type="component" value="Unassembled WGS sequence"/>
</dbReference>
<proteinExistence type="predicted"/>
<comment type="caution">
    <text evidence="2">The sequence shown here is derived from an EMBL/GenBank/DDBJ whole genome shotgun (WGS) entry which is preliminary data.</text>
</comment>
<keyword evidence="3" id="KW-1185">Reference proteome</keyword>
<feature type="transmembrane region" description="Helical" evidence="1">
    <location>
        <begin position="20"/>
        <end position="41"/>
    </location>
</feature>
<dbReference type="AlphaFoldDB" id="A0A1Q9JJM9"/>
<evidence type="ECO:0000256" key="1">
    <source>
        <dbReference type="SAM" id="Phobius"/>
    </source>
</evidence>
<keyword evidence="1" id="KW-0812">Transmembrane</keyword>
<sequence length="81" mass="9314">MKNNDISCKEAKKIVKKRLWFAWILCVTVIVAEAIICRTFYGSYASLMLHVKYYIGGAVAATLIYFIYTRLFLKPQSGKSR</sequence>
<keyword evidence="1" id="KW-0472">Membrane</keyword>
<reference evidence="2 3" key="1">
    <citation type="journal article" date="2016" name="Appl. Environ. Microbiol.">
        <title>Function and Phylogeny of Bacterial Butyryl Coenzyme A:Acetate Transferases and Their Diversity in the Proximal Colon of Swine.</title>
        <authorList>
            <person name="Trachsel J."/>
            <person name="Bayles D.O."/>
            <person name="Looft T."/>
            <person name="Levine U.Y."/>
            <person name="Allen H.K."/>
        </authorList>
    </citation>
    <scope>NUCLEOTIDE SEQUENCE [LARGE SCALE GENOMIC DNA]</scope>
    <source>
        <strain evidence="2 3">68-3-10</strain>
    </source>
</reference>
<name>A0A1Q9JJM9_9FIRM</name>
<keyword evidence="1" id="KW-1133">Transmembrane helix</keyword>